<dbReference type="InterPro" id="IPR002798">
    <property type="entry name" value="SpoIIM-like"/>
</dbReference>
<feature type="transmembrane region" description="Helical" evidence="1">
    <location>
        <begin position="101"/>
        <end position="122"/>
    </location>
</feature>
<dbReference type="PANTHER" id="PTHR35337:SF1">
    <property type="entry name" value="SLR1478 PROTEIN"/>
    <property type="match status" value="1"/>
</dbReference>
<dbReference type="RefSeq" id="WP_192037977.1">
    <property type="nucleotide sequence ID" value="NZ_JACYWE010000001.1"/>
</dbReference>
<proteinExistence type="predicted"/>
<comment type="caution">
    <text evidence="2">The sequence shown here is derived from an EMBL/GenBank/DDBJ whole genome shotgun (WGS) entry which is preliminary data.</text>
</comment>
<gene>
    <name evidence="2" type="ORF">HT102_00350</name>
</gene>
<protein>
    <submittedName>
        <fullName evidence="2">Stage II sporulation protein M</fullName>
    </submittedName>
</protein>
<feature type="transmembrane region" description="Helical" evidence="1">
    <location>
        <begin position="210"/>
        <end position="237"/>
    </location>
</feature>
<organism evidence="2 3">
    <name type="scientific">Lolliginicoccus lacisalsi</name>
    <dbReference type="NCBI Taxonomy" id="2742202"/>
    <lineage>
        <taxon>Bacteria</taxon>
        <taxon>Bacillati</taxon>
        <taxon>Actinomycetota</taxon>
        <taxon>Actinomycetes</taxon>
        <taxon>Mycobacteriales</taxon>
        <taxon>Hoyosellaceae</taxon>
        <taxon>Lolliginicoccus</taxon>
    </lineage>
</organism>
<keyword evidence="1" id="KW-0812">Transmembrane</keyword>
<keyword evidence="1" id="KW-0472">Membrane</keyword>
<feature type="transmembrane region" description="Helical" evidence="1">
    <location>
        <begin position="168"/>
        <end position="190"/>
    </location>
</feature>
<keyword evidence="3" id="KW-1185">Reference proteome</keyword>
<dbReference type="EMBL" id="JACYWE010000001">
    <property type="protein sequence ID" value="MBD8504937.1"/>
    <property type="molecule type" value="Genomic_DNA"/>
</dbReference>
<feature type="transmembrane region" description="Helical" evidence="1">
    <location>
        <begin position="258"/>
        <end position="276"/>
    </location>
</feature>
<feature type="transmembrane region" description="Helical" evidence="1">
    <location>
        <begin position="288"/>
        <end position="307"/>
    </location>
</feature>
<reference evidence="2" key="1">
    <citation type="submission" date="2020-09" db="EMBL/GenBank/DDBJ databases">
        <title>Hoyosella lacisalsi sp. nov., a halotolerant actinobacterium isolated from soil of Lake Gudzhirganskoe.</title>
        <authorList>
            <person name="Yang Q."/>
            <person name="Guo P.Y."/>
            <person name="Liu S.W."/>
            <person name="Li F.N."/>
            <person name="Sun C.H."/>
        </authorList>
    </citation>
    <scope>NUCLEOTIDE SEQUENCE</scope>
    <source>
        <strain evidence="2">G463</strain>
    </source>
</reference>
<sequence length="336" mass="35286">MDSETLAASHREQWARLAELARRAGRLSGDEADELISLYQQATTHLSIARTTLHDPRLVDELTMLVARSRAAITGTPAPGWHSLAQFATTTFPAALYRTRAWWIATALAFLATTAVIATWVARVPDVRAAIAAPDEIRELTRPGGDFESYYSTHPAASFAAQVWTNNAYIAAASLIVGILILPVVYILFINAANVAVAAGLMAAADRLDVFFGLILPHGLLELTAVFVAAGAGMRLGWTVIDPGPRARSRALAEEGRVVAVLALGLAVVLLLSGLIEAIVTPSGLGTPARIGIGIAAEVAFLAYALWRGRHAVAGGSIGDLPGLAGHNRAPVSAPA</sequence>
<evidence type="ECO:0000313" key="2">
    <source>
        <dbReference type="EMBL" id="MBD8504937.1"/>
    </source>
</evidence>
<dbReference type="Proteomes" id="UP000642993">
    <property type="component" value="Unassembled WGS sequence"/>
</dbReference>
<keyword evidence="1" id="KW-1133">Transmembrane helix</keyword>
<evidence type="ECO:0000313" key="3">
    <source>
        <dbReference type="Proteomes" id="UP000642993"/>
    </source>
</evidence>
<name>A0A927PL19_9ACTN</name>
<dbReference type="PANTHER" id="PTHR35337">
    <property type="entry name" value="SLR1478 PROTEIN"/>
    <property type="match status" value="1"/>
</dbReference>
<evidence type="ECO:0000256" key="1">
    <source>
        <dbReference type="SAM" id="Phobius"/>
    </source>
</evidence>
<dbReference type="Pfam" id="PF01944">
    <property type="entry name" value="SpoIIM"/>
    <property type="match status" value="1"/>
</dbReference>
<accession>A0A927PL19</accession>
<dbReference type="AlphaFoldDB" id="A0A927PL19"/>